<proteinExistence type="predicted"/>
<evidence type="ECO:0000313" key="1">
    <source>
        <dbReference type="EMBL" id="PIO75583.1"/>
    </source>
</evidence>
<dbReference type="Proteomes" id="UP000230423">
    <property type="component" value="Unassembled WGS sequence"/>
</dbReference>
<dbReference type="PANTHER" id="PTHR23020">
    <property type="entry name" value="UNCHARACTERIZED NUCLEAR HORMONE RECEPTOR-RELATED"/>
    <property type="match status" value="1"/>
</dbReference>
<dbReference type="EMBL" id="KZ345126">
    <property type="protein sequence ID" value="PIO75583.1"/>
    <property type="molecule type" value="Genomic_DNA"/>
</dbReference>
<dbReference type="InterPro" id="IPR011009">
    <property type="entry name" value="Kinase-like_dom_sf"/>
</dbReference>
<reference evidence="1 2" key="1">
    <citation type="submission" date="2015-09" db="EMBL/GenBank/DDBJ databases">
        <title>Draft genome of the parasitic nematode Teladorsagia circumcincta isolate WARC Sus (inbred).</title>
        <authorList>
            <person name="Mitreva M."/>
        </authorList>
    </citation>
    <scope>NUCLEOTIDE SEQUENCE [LARGE SCALE GENOMIC DNA]</scope>
    <source>
        <strain evidence="1 2">S</strain>
    </source>
</reference>
<protein>
    <recommendedName>
        <fullName evidence="3">CHK kinase-like domain-containing protein</fullName>
    </recommendedName>
</protein>
<dbReference type="InterPro" id="IPR052961">
    <property type="entry name" value="Oxido-Kinase-like_Enzymes"/>
</dbReference>
<gene>
    <name evidence="1" type="ORF">TELCIR_02359</name>
</gene>
<dbReference type="Pfam" id="PF07914">
    <property type="entry name" value="DUF1679"/>
    <property type="match status" value="1"/>
</dbReference>
<dbReference type="AlphaFoldDB" id="A0A2G9UZE8"/>
<dbReference type="PANTHER" id="PTHR23020:SF8">
    <property type="entry name" value="CHK KINASE-LIKE DOMAIN-CONTAINING PROTEIN"/>
    <property type="match status" value="1"/>
</dbReference>
<sequence length="154" mass="18232">MEEVLCHGDLWSTNMIWRKGEQDVELAAVIDFQAVHYGCAIADIVRVMCACMSGKDRRENWEWLLEMFHTYVEEELQTRNMPYTLNMLKESFRQCFPFGAFMIVPMIGPLFQVANKSEDVEYKTKVQEVIFEKVECLLDDIYEFHRENEQRKSA</sequence>
<dbReference type="InterPro" id="IPR012877">
    <property type="entry name" value="Dhs-27"/>
</dbReference>
<name>A0A2G9UZE8_TELCI</name>
<accession>A0A2G9UZE8</accession>
<evidence type="ECO:0000313" key="2">
    <source>
        <dbReference type="Proteomes" id="UP000230423"/>
    </source>
</evidence>
<keyword evidence="2" id="KW-1185">Reference proteome</keyword>
<evidence type="ECO:0008006" key="3">
    <source>
        <dbReference type="Google" id="ProtNLM"/>
    </source>
</evidence>
<dbReference type="Gene3D" id="3.90.1200.10">
    <property type="match status" value="1"/>
</dbReference>
<organism evidence="1 2">
    <name type="scientific">Teladorsagia circumcincta</name>
    <name type="common">Brown stomach worm</name>
    <name type="synonym">Ostertagia circumcincta</name>
    <dbReference type="NCBI Taxonomy" id="45464"/>
    <lineage>
        <taxon>Eukaryota</taxon>
        <taxon>Metazoa</taxon>
        <taxon>Ecdysozoa</taxon>
        <taxon>Nematoda</taxon>
        <taxon>Chromadorea</taxon>
        <taxon>Rhabditida</taxon>
        <taxon>Rhabditina</taxon>
        <taxon>Rhabditomorpha</taxon>
        <taxon>Strongyloidea</taxon>
        <taxon>Trichostrongylidae</taxon>
        <taxon>Teladorsagia</taxon>
    </lineage>
</organism>
<dbReference type="SUPFAM" id="SSF56112">
    <property type="entry name" value="Protein kinase-like (PK-like)"/>
    <property type="match status" value="1"/>
</dbReference>
<dbReference type="OrthoDB" id="5777157at2759"/>